<protein>
    <recommendedName>
        <fullName evidence="1">Alpha/beta hydrolase fold-3 domain-containing protein</fullName>
    </recommendedName>
</protein>
<dbReference type="InterPro" id="IPR013094">
    <property type="entry name" value="AB_hydrolase_3"/>
</dbReference>
<gene>
    <name evidence="2" type="ORF">ZIOFF_032686</name>
</gene>
<dbReference type="AlphaFoldDB" id="A0A8J5GGP4"/>
<name>A0A8J5GGP4_ZINOF</name>
<reference evidence="2 3" key="1">
    <citation type="submission" date="2020-08" db="EMBL/GenBank/DDBJ databases">
        <title>Plant Genome Project.</title>
        <authorList>
            <person name="Zhang R.-G."/>
        </authorList>
    </citation>
    <scope>NUCLEOTIDE SEQUENCE [LARGE SCALE GENOMIC DNA]</scope>
    <source>
        <tissue evidence="2">Rhizome</tissue>
    </source>
</reference>
<evidence type="ECO:0000313" key="3">
    <source>
        <dbReference type="Proteomes" id="UP000734854"/>
    </source>
</evidence>
<sequence length="334" mass="36449">MDPYKVLRISRNPDGSITRDLTFPLSPPSSDAGVLCRDLPLNPARRTTLRLFLPSPSPPPAYSKLPVIVYFHGGGFILFRSATAPMHALCARLAAELPALVLSVDYRLAPEHRLPAAFEDAIDALFWLRAHATGVSTEGNLPLPLADCADFSLCFLMGNSAGATIAFHAAVLAAALPEPLDPVNIAGLVLDQPYFGGIERTESELRLKDDKIIPLPANDLMWELALPEGADKDHEYSNPLKNEEKLFAGLRNFPRCLVRGHTGDPLFDRQREFARMLERRGVHVAASLESDGVHGVELFDPSREEELVTEVKRFLCGEDGVATASAAVIALQKL</sequence>
<dbReference type="GO" id="GO:0016787">
    <property type="term" value="F:hydrolase activity"/>
    <property type="evidence" value="ECO:0007669"/>
    <property type="project" value="InterPro"/>
</dbReference>
<dbReference type="InterPro" id="IPR050466">
    <property type="entry name" value="Carboxylest/Gibb_receptor"/>
</dbReference>
<organism evidence="2 3">
    <name type="scientific">Zingiber officinale</name>
    <name type="common">Ginger</name>
    <name type="synonym">Amomum zingiber</name>
    <dbReference type="NCBI Taxonomy" id="94328"/>
    <lineage>
        <taxon>Eukaryota</taxon>
        <taxon>Viridiplantae</taxon>
        <taxon>Streptophyta</taxon>
        <taxon>Embryophyta</taxon>
        <taxon>Tracheophyta</taxon>
        <taxon>Spermatophyta</taxon>
        <taxon>Magnoliopsida</taxon>
        <taxon>Liliopsida</taxon>
        <taxon>Zingiberales</taxon>
        <taxon>Zingiberaceae</taxon>
        <taxon>Zingiber</taxon>
    </lineage>
</organism>
<evidence type="ECO:0000313" key="2">
    <source>
        <dbReference type="EMBL" id="KAG6507344.1"/>
    </source>
</evidence>
<dbReference type="EMBL" id="JACMSC010000009">
    <property type="protein sequence ID" value="KAG6507344.1"/>
    <property type="molecule type" value="Genomic_DNA"/>
</dbReference>
<dbReference type="PANTHER" id="PTHR23024:SF113">
    <property type="entry name" value="CARBOXYLESTERASE 8-RELATED"/>
    <property type="match status" value="1"/>
</dbReference>
<accession>A0A8J5GGP4</accession>
<dbReference type="Pfam" id="PF07859">
    <property type="entry name" value="Abhydrolase_3"/>
    <property type="match status" value="1"/>
</dbReference>
<keyword evidence="3" id="KW-1185">Reference proteome</keyword>
<dbReference type="Proteomes" id="UP000734854">
    <property type="component" value="Unassembled WGS sequence"/>
</dbReference>
<proteinExistence type="predicted"/>
<evidence type="ECO:0000259" key="1">
    <source>
        <dbReference type="Pfam" id="PF07859"/>
    </source>
</evidence>
<comment type="caution">
    <text evidence="2">The sequence shown here is derived from an EMBL/GenBank/DDBJ whole genome shotgun (WGS) entry which is preliminary data.</text>
</comment>
<feature type="domain" description="Alpha/beta hydrolase fold-3" evidence="1">
    <location>
        <begin position="68"/>
        <end position="296"/>
    </location>
</feature>
<dbReference type="OrthoDB" id="408631at2759"/>
<dbReference type="PANTHER" id="PTHR23024">
    <property type="entry name" value="ARYLACETAMIDE DEACETYLASE"/>
    <property type="match status" value="1"/>
</dbReference>